<dbReference type="Proteomes" id="UP000708208">
    <property type="component" value="Unassembled WGS sequence"/>
</dbReference>
<evidence type="ECO:0000313" key="2">
    <source>
        <dbReference type="Proteomes" id="UP000708208"/>
    </source>
</evidence>
<accession>A0A8J2NGK8</accession>
<proteinExistence type="predicted"/>
<dbReference type="EMBL" id="CAJVCH010005970">
    <property type="protein sequence ID" value="CAG7659249.1"/>
    <property type="molecule type" value="Genomic_DNA"/>
</dbReference>
<keyword evidence="2" id="KW-1185">Reference proteome</keyword>
<sequence>MLEGGLNG</sequence>
<gene>
    <name evidence="1" type="ORF">AFUS01_LOCUS1078</name>
</gene>
<protein>
    <submittedName>
        <fullName evidence="1">Uncharacterized protein</fullName>
    </submittedName>
</protein>
<organism evidence="1 2">
    <name type="scientific">Allacma fusca</name>
    <dbReference type="NCBI Taxonomy" id="39272"/>
    <lineage>
        <taxon>Eukaryota</taxon>
        <taxon>Metazoa</taxon>
        <taxon>Ecdysozoa</taxon>
        <taxon>Arthropoda</taxon>
        <taxon>Hexapoda</taxon>
        <taxon>Collembola</taxon>
        <taxon>Symphypleona</taxon>
        <taxon>Sminthuridae</taxon>
        <taxon>Allacma</taxon>
    </lineage>
</organism>
<evidence type="ECO:0000313" key="1">
    <source>
        <dbReference type="EMBL" id="CAG7659249.1"/>
    </source>
</evidence>
<feature type="non-terminal residue" evidence="1">
    <location>
        <position position="1"/>
    </location>
</feature>
<reference evidence="1" key="1">
    <citation type="submission" date="2021-06" db="EMBL/GenBank/DDBJ databases">
        <authorList>
            <person name="Hodson N. C."/>
            <person name="Mongue J. A."/>
            <person name="Jaron S. K."/>
        </authorList>
    </citation>
    <scope>NUCLEOTIDE SEQUENCE</scope>
</reference>
<comment type="caution">
    <text evidence="1">The sequence shown here is derived from an EMBL/GenBank/DDBJ whole genome shotgun (WGS) entry which is preliminary data.</text>
</comment>
<name>A0A8J2NGK8_9HEXA</name>